<dbReference type="AlphaFoldDB" id="A0A6L6U7G6"/>
<evidence type="ECO:0000313" key="4">
    <source>
        <dbReference type="EMBL" id="MUU78225.1"/>
    </source>
</evidence>
<feature type="chain" id="PRO_5026866996" evidence="2">
    <location>
        <begin position="25"/>
        <end position="422"/>
    </location>
</feature>
<feature type="signal peptide" evidence="2">
    <location>
        <begin position="1"/>
        <end position="24"/>
    </location>
</feature>
<dbReference type="PANTHER" id="PTHR35812:SF1">
    <property type="entry name" value="LIPOPROTEIN"/>
    <property type="match status" value="1"/>
</dbReference>
<sequence length="422" mass="46973">MITIKSIIFKGFSLLLILVFSACSSDHNTSTEESIDNLPDVTGYPIVDTNQSLFFDEISTIIEPLLGSDYYGQDAQYMGNQPNYTDNGDGTLTDNVTGLMWQNSFDHNEDGSVDYDDKLAYDEILALVENGFTYAEHSDWRVPTIKELYSLIMFNGKDISGYEGTSTDGLTPFINTNFFNYAYGDLDAGERLIDVQCATTNLYVGSTFEEMVFGVNFADGRIKGYGTSLLGEDKAFNYLLVRGNSTYGENDFTDNNDGTITDNATGLMWMKNDNGEGVIWKDALSYAESSEYAGYNDWRLPNAKELQSIVDYTRSPQSTNSPAIDALFNATQIISETGQDDYPWYWSGTTHQTWVDENDGAWGVYVCFGRATGNMDGWVDVHGAGSQRSDPKTGDPSVYEEGHGPQGDGVRIYNYVRLVRDF</sequence>
<organism evidence="4 5">
    <name type="scientific">Winogradskyella endarachnes</name>
    <dbReference type="NCBI Taxonomy" id="2681965"/>
    <lineage>
        <taxon>Bacteria</taxon>
        <taxon>Pseudomonadati</taxon>
        <taxon>Bacteroidota</taxon>
        <taxon>Flavobacteriia</taxon>
        <taxon>Flavobacteriales</taxon>
        <taxon>Flavobacteriaceae</taxon>
        <taxon>Winogradskyella</taxon>
    </lineage>
</organism>
<feature type="domain" description="Lcl C-terminal" evidence="3">
    <location>
        <begin position="258"/>
        <end position="374"/>
    </location>
</feature>
<protein>
    <submittedName>
        <fullName evidence="4">DUF1566 domain-containing protein</fullName>
    </submittedName>
</protein>
<keyword evidence="5" id="KW-1185">Reference proteome</keyword>
<proteinExistence type="predicted"/>
<dbReference type="InterPro" id="IPR011460">
    <property type="entry name" value="Lcl_C"/>
</dbReference>
<evidence type="ECO:0000256" key="1">
    <source>
        <dbReference type="SAM" id="MobiDB-lite"/>
    </source>
</evidence>
<keyword evidence="2" id="KW-0732">Signal</keyword>
<feature type="domain" description="Lcl C-terminal" evidence="3">
    <location>
        <begin position="90"/>
        <end position="226"/>
    </location>
</feature>
<accession>A0A6L6U7G6</accession>
<feature type="region of interest" description="Disordered" evidence="1">
    <location>
        <begin position="380"/>
        <end position="406"/>
    </location>
</feature>
<evidence type="ECO:0000259" key="3">
    <source>
        <dbReference type="Pfam" id="PF07603"/>
    </source>
</evidence>
<dbReference type="PANTHER" id="PTHR35812">
    <property type="entry name" value="LIPOPROTEIN"/>
    <property type="match status" value="1"/>
</dbReference>
<dbReference type="EMBL" id="WOWS01000002">
    <property type="protein sequence ID" value="MUU78225.1"/>
    <property type="molecule type" value="Genomic_DNA"/>
</dbReference>
<dbReference type="Proteomes" id="UP000478208">
    <property type="component" value="Unassembled WGS sequence"/>
</dbReference>
<evidence type="ECO:0000313" key="5">
    <source>
        <dbReference type="Proteomes" id="UP000478208"/>
    </source>
</evidence>
<name>A0A6L6U7G6_9FLAO</name>
<gene>
    <name evidence="4" type="ORF">GN138_07195</name>
</gene>
<reference evidence="4 5" key="1">
    <citation type="submission" date="2019-12" db="EMBL/GenBank/DDBJ databases">
        <authorList>
            <person name="Li J."/>
        </authorList>
    </citation>
    <scope>NUCLEOTIDE SEQUENCE [LARGE SCALE GENOMIC DNA]</scope>
    <source>
        <strain evidence="4 5">HL2-2</strain>
    </source>
</reference>
<dbReference type="PROSITE" id="PS51257">
    <property type="entry name" value="PROKAR_LIPOPROTEIN"/>
    <property type="match status" value="1"/>
</dbReference>
<dbReference type="Pfam" id="PF07603">
    <property type="entry name" value="Lcl_C"/>
    <property type="match status" value="2"/>
</dbReference>
<evidence type="ECO:0000256" key="2">
    <source>
        <dbReference type="SAM" id="SignalP"/>
    </source>
</evidence>
<comment type="caution">
    <text evidence="4">The sequence shown here is derived from an EMBL/GenBank/DDBJ whole genome shotgun (WGS) entry which is preliminary data.</text>
</comment>
<dbReference type="RefSeq" id="WP_157363118.1">
    <property type="nucleotide sequence ID" value="NZ_WOWS01000002.1"/>
</dbReference>